<dbReference type="PANTHER" id="PTHR45431:SF3">
    <property type="entry name" value="RHODANESE-LIKE DOMAIN-CONTAINING PROTEIN 15, CHLOROPLASTIC"/>
    <property type="match status" value="1"/>
</dbReference>
<dbReference type="InterPro" id="IPR052367">
    <property type="entry name" value="Thiosulfate_ST/Rhodanese-like"/>
</dbReference>
<organism evidence="2 3">
    <name type="scientific">Mycolicibacterium pallens</name>
    <dbReference type="NCBI Taxonomy" id="370524"/>
    <lineage>
        <taxon>Bacteria</taxon>
        <taxon>Bacillati</taxon>
        <taxon>Actinomycetota</taxon>
        <taxon>Actinomycetes</taxon>
        <taxon>Mycobacteriales</taxon>
        <taxon>Mycobacteriaceae</taxon>
        <taxon>Mycolicibacterium</taxon>
    </lineage>
</organism>
<dbReference type="Gene3D" id="3.40.250.10">
    <property type="entry name" value="Rhodanese-like domain"/>
    <property type="match status" value="1"/>
</dbReference>
<dbReference type="SUPFAM" id="SSF52821">
    <property type="entry name" value="Rhodanese/Cell cycle control phosphatase"/>
    <property type="match status" value="1"/>
</dbReference>
<dbReference type="EMBL" id="CP080333">
    <property type="protein sequence ID" value="QYL18821.1"/>
    <property type="molecule type" value="Genomic_DNA"/>
</dbReference>
<dbReference type="RefSeq" id="WP_096311032.1">
    <property type="nucleotide sequence ID" value="NZ_BAAAVX010000045.1"/>
</dbReference>
<gene>
    <name evidence="2" type="ORF">K0O64_10195</name>
</gene>
<dbReference type="InterPro" id="IPR036873">
    <property type="entry name" value="Rhodanese-like_dom_sf"/>
</dbReference>
<name>A0ABX8VM21_9MYCO</name>
<protein>
    <submittedName>
        <fullName evidence="2">Rhodanese-like domain-containing protein</fullName>
    </submittedName>
</protein>
<evidence type="ECO:0000259" key="1">
    <source>
        <dbReference type="PROSITE" id="PS50206"/>
    </source>
</evidence>
<evidence type="ECO:0000313" key="2">
    <source>
        <dbReference type="EMBL" id="QYL18821.1"/>
    </source>
</evidence>
<dbReference type="PANTHER" id="PTHR45431">
    <property type="entry name" value="RHODANESE-LIKE DOMAIN-CONTAINING PROTEIN 15, CHLOROPLASTIC"/>
    <property type="match status" value="1"/>
</dbReference>
<accession>A0ABX8VM21</accession>
<dbReference type="Pfam" id="PF00581">
    <property type="entry name" value="Rhodanese"/>
    <property type="match status" value="1"/>
</dbReference>
<dbReference type="Proteomes" id="UP000825367">
    <property type="component" value="Chromosome"/>
</dbReference>
<reference evidence="2 3" key="1">
    <citation type="submission" date="2021-07" db="EMBL/GenBank/DDBJ databases">
        <title>Whole genome sequencing of non-tuberculosis mycobacteria type-strains.</title>
        <authorList>
            <person name="Igarashi Y."/>
            <person name="Osugi A."/>
            <person name="Mitarai S."/>
        </authorList>
    </citation>
    <scope>NUCLEOTIDE SEQUENCE [LARGE SCALE GENOMIC DNA]</scope>
    <source>
        <strain evidence="2 3">JCM 16370</strain>
    </source>
</reference>
<feature type="domain" description="Rhodanese" evidence="1">
    <location>
        <begin position="18"/>
        <end position="103"/>
    </location>
</feature>
<dbReference type="InterPro" id="IPR001763">
    <property type="entry name" value="Rhodanese-like_dom"/>
</dbReference>
<keyword evidence="3" id="KW-1185">Reference proteome</keyword>
<dbReference type="CDD" id="cd00158">
    <property type="entry name" value="RHOD"/>
    <property type="match status" value="1"/>
</dbReference>
<proteinExistence type="predicted"/>
<evidence type="ECO:0000313" key="3">
    <source>
        <dbReference type="Proteomes" id="UP000825367"/>
    </source>
</evidence>
<dbReference type="PROSITE" id="PS50206">
    <property type="entry name" value="RHODANESE_3"/>
    <property type="match status" value="1"/>
</dbReference>
<sequence>MSTAVPEVDVTRALALLAGSDARLLDVREDDEWAAGHASIARHMRLGDLDPRQFTESGTVVVTCRSGNRSRTAAAALVDAGVDAVNLDGGMLAWARAGQPLVRDDGMPGTVA</sequence>
<dbReference type="SMART" id="SM00450">
    <property type="entry name" value="RHOD"/>
    <property type="match status" value="1"/>
</dbReference>